<proteinExistence type="predicted"/>
<protein>
    <submittedName>
        <fullName evidence="1">Uncharacterized protein</fullName>
    </submittedName>
</protein>
<evidence type="ECO:0000313" key="1">
    <source>
        <dbReference type="EMBL" id="OUC49532.1"/>
    </source>
</evidence>
<dbReference type="EMBL" id="LVZM01000809">
    <property type="protein sequence ID" value="OUC49532.1"/>
    <property type="molecule type" value="Genomic_DNA"/>
</dbReference>
<sequence>MAVGMKFEIGSTSSPKTDRFQHVRRNGEFQVTTLCGIPLNDRVSKFGQSGRIEKCLLVSQGFCYFFSNGFFLQIFHRHTISSTRFGGINLFKPIQMVKKYCNFKMLEQYKKRSTNLRFRIKIPTTYFICEYLHNMSSNLVYVYLFIFTTISSYNRNEPITIQ</sequence>
<organism evidence="1 2">
    <name type="scientific">Trichinella nativa</name>
    <dbReference type="NCBI Taxonomy" id="6335"/>
    <lineage>
        <taxon>Eukaryota</taxon>
        <taxon>Metazoa</taxon>
        <taxon>Ecdysozoa</taxon>
        <taxon>Nematoda</taxon>
        <taxon>Enoplea</taxon>
        <taxon>Dorylaimia</taxon>
        <taxon>Trichinellida</taxon>
        <taxon>Trichinellidae</taxon>
        <taxon>Trichinella</taxon>
    </lineage>
</organism>
<gene>
    <name evidence="1" type="ORF">D917_05296</name>
</gene>
<dbReference type="Proteomes" id="UP000243006">
    <property type="component" value="Unassembled WGS sequence"/>
</dbReference>
<comment type="caution">
    <text evidence="1">The sequence shown here is derived from an EMBL/GenBank/DDBJ whole genome shotgun (WGS) entry which is preliminary data.</text>
</comment>
<dbReference type="AlphaFoldDB" id="A0A1Y3EWH7"/>
<accession>A0A1Y3EWH7</accession>
<reference evidence="1 2" key="1">
    <citation type="submission" date="2015-04" db="EMBL/GenBank/DDBJ databases">
        <title>Draft genome of the roundworm Trichinella nativa.</title>
        <authorList>
            <person name="Mitreva M."/>
        </authorList>
    </citation>
    <scope>NUCLEOTIDE SEQUENCE [LARGE SCALE GENOMIC DNA]</scope>
    <source>
        <strain evidence="1 2">ISS45</strain>
    </source>
</reference>
<name>A0A1Y3EWH7_9BILA</name>
<evidence type="ECO:0000313" key="2">
    <source>
        <dbReference type="Proteomes" id="UP000243006"/>
    </source>
</evidence>